<evidence type="ECO:0000313" key="1">
    <source>
        <dbReference type="EMBL" id="CAD0204972.1"/>
    </source>
</evidence>
<reference evidence="1" key="1">
    <citation type="submission" date="2021-12" db="EMBL/GenBank/DDBJ databases">
        <authorList>
            <person name="King R."/>
        </authorList>
    </citation>
    <scope>NUCLEOTIDE SEQUENCE</scope>
</reference>
<organism evidence="1 2">
    <name type="scientific">Chrysodeixis includens</name>
    <name type="common">Soybean looper</name>
    <name type="synonym">Pseudoplusia includens</name>
    <dbReference type="NCBI Taxonomy" id="689277"/>
    <lineage>
        <taxon>Eukaryota</taxon>
        <taxon>Metazoa</taxon>
        <taxon>Ecdysozoa</taxon>
        <taxon>Arthropoda</taxon>
        <taxon>Hexapoda</taxon>
        <taxon>Insecta</taxon>
        <taxon>Pterygota</taxon>
        <taxon>Neoptera</taxon>
        <taxon>Endopterygota</taxon>
        <taxon>Lepidoptera</taxon>
        <taxon>Glossata</taxon>
        <taxon>Ditrysia</taxon>
        <taxon>Noctuoidea</taxon>
        <taxon>Noctuidae</taxon>
        <taxon>Plusiinae</taxon>
        <taxon>Chrysodeixis</taxon>
    </lineage>
</organism>
<accession>A0A9N8KZW8</accession>
<gene>
    <name evidence="1" type="ORF">CINC_LOCUS7277</name>
</gene>
<protein>
    <submittedName>
        <fullName evidence="1">Uncharacterized protein</fullName>
    </submittedName>
</protein>
<dbReference type="Proteomes" id="UP001154114">
    <property type="component" value="Chromosome 22"/>
</dbReference>
<name>A0A9N8KZW8_CHRIL</name>
<proteinExistence type="predicted"/>
<dbReference type="EMBL" id="LR824025">
    <property type="protein sequence ID" value="CAD0204972.1"/>
    <property type="molecule type" value="Genomic_DNA"/>
</dbReference>
<dbReference type="AlphaFoldDB" id="A0A9N8KZW8"/>
<keyword evidence="2" id="KW-1185">Reference proteome</keyword>
<evidence type="ECO:0000313" key="2">
    <source>
        <dbReference type="Proteomes" id="UP001154114"/>
    </source>
</evidence>
<sequence length="119" mass="13951">MCSCTELTRYLISANNLKQLNTIFNNPTFPKVEPHWRKKIGRGQTSPDLVIGCLDISHARLFHRPQIIIFLIKSRFCSKSFPDIYLQLFSGIFYSYYKNEFIQKYILATNVKNISQELI</sequence>